<dbReference type="SUPFAM" id="SSF50978">
    <property type="entry name" value="WD40 repeat-like"/>
    <property type="match status" value="1"/>
</dbReference>
<dbReference type="PROSITE" id="PS00678">
    <property type="entry name" value="WD_REPEATS_1"/>
    <property type="match status" value="1"/>
</dbReference>
<keyword evidence="1 4" id="KW-0853">WD repeat</keyword>
<evidence type="ECO:0000256" key="1">
    <source>
        <dbReference type="ARBA" id="ARBA00022574"/>
    </source>
</evidence>
<dbReference type="PANTHER" id="PTHR19920">
    <property type="entry name" value="WD40 PROTEIN CIAO1"/>
    <property type="match status" value="1"/>
</dbReference>
<dbReference type="Gene3D" id="2.130.10.10">
    <property type="entry name" value="YVTN repeat-like/Quinoprotein amine dehydrogenase"/>
    <property type="match status" value="1"/>
</dbReference>
<keyword evidence="6" id="KW-1185">Reference proteome</keyword>
<dbReference type="InterPro" id="IPR015943">
    <property type="entry name" value="WD40/YVTN_repeat-like_dom_sf"/>
</dbReference>
<dbReference type="InterPro" id="IPR028608">
    <property type="entry name" value="CIAO1/Cia1"/>
</dbReference>
<dbReference type="EMBL" id="OZ004254">
    <property type="protein sequence ID" value="CAK7895499.1"/>
    <property type="molecule type" value="Genomic_DNA"/>
</dbReference>
<dbReference type="HAMAP" id="MF_03037">
    <property type="entry name" value="ciao1"/>
    <property type="match status" value="1"/>
</dbReference>
<gene>
    <name evidence="3 5" type="primary">CIA1</name>
    <name evidence="5" type="ORF">CAAN4_B00562</name>
</gene>
<dbReference type="InterPro" id="IPR020472">
    <property type="entry name" value="WD40_PAC1"/>
</dbReference>
<feature type="repeat" description="WD" evidence="4">
    <location>
        <begin position="181"/>
        <end position="213"/>
    </location>
</feature>
<dbReference type="Pfam" id="PF00400">
    <property type="entry name" value="WD40"/>
    <property type="match status" value="7"/>
</dbReference>
<evidence type="ECO:0000313" key="6">
    <source>
        <dbReference type="Proteomes" id="UP001497600"/>
    </source>
</evidence>
<proteinExistence type="inferred from homology"/>
<comment type="function">
    <text evidence="3">Essential component of the cytosolic iron-sulfur (Fe/S) protein assembly machinery. Required for the maturation of extramitochondrial Fe/S proteins.</text>
</comment>
<reference evidence="5 6" key="1">
    <citation type="submission" date="2024-01" db="EMBL/GenBank/DDBJ databases">
        <authorList>
            <consortium name="Genoscope - CEA"/>
            <person name="William W."/>
        </authorList>
    </citation>
    <scope>NUCLEOTIDE SEQUENCE [LARGE SCALE GENOMIC DNA]</scope>
    <source>
        <strain evidence="5 6">29B2s-10</strain>
    </source>
</reference>
<evidence type="ECO:0000313" key="5">
    <source>
        <dbReference type="EMBL" id="CAK7895499.1"/>
    </source>
</evidence>
<dbReference type="InterPro" id="IPR019775">
    <property type="entry name" value="WD40_repeat_CS"/>
</dbReference>
<dbReference type="PRINTS" id="PR00320">
    <property type="entry name" value="GPROTEINBRPT"/>
</dbReference>
<evidence type="ECO:0000256" key="3">
    <source>
        <dbReference type="HAMAP-Rule" id="MF_03037"/>
    </source>
</evidence>
<keyword evidence="2" id="KW-0677">Repeat</keyword>
<dbReference type="InterPro" id="IPR001680">
    <property type="entry name" value="WD40_rpt"/>
</dbReference>
<accession>A0ABP0E6Q6</accession>
<feature type="repeat" description="WD" evidence="4">
    <location>
        <begin position="134"/>
        <end position="166"/>
    </location>
</feature>
<dbReference type="Proteomes" id="UP001497600">
    <property type="component" value="Chromosome B"/>
</dbReference>
<feature type="repeat" description="WD" evidence="4">
    <location>
        <begin position="362"/>
        <end position="376"/>
    </location>
</feature>
<evidence type="ECO:0000256" key="2">
    <source>
        <dbReference type="ARBA" id="ARBA00022737"/>
    </source>
</evidence>
<dbReference type="InterPro" id="IPR036322">
    <property type="entry name" value="WD40_repeat_dom_sf"/>
</dbReference>
<dbReference type="PROSITE" id="PS50082">
    <property type="entry name" value="WD_REPEATS_2"/>
    <property type="match status" value="4"/>
</dbReference>
<protein>
    <recommendedName>
        <fullName evidence="3">Probable cytosolic iron-sulfur protein assembly protein 1</fullName>
    </recommendedName>
</protein>
<evidence type="ECO:0000256" key="4">
    <source>
        <dbReference type="PROSITE-ProRule" id="PRU00221"/>
    </source>
</evidence>
<dbReference type="PROSITE" id="PS50294">
    <property type="entry name" value="WD_REPEATS_REGION"/>
    <property type="match status" value="2"/>
</dbReference>
<name>A0ABP0E6Q6_9ASCO</name>
<feature type="repeat" description="WD" evidence="4">
    <location>
        <begin position="225"/>
        <end position="270"/>
    </location>
</feature>
<comment type="similarity">
    <text evidence="3">Belongs to the WD repeat CIA1 family.</text>
</comment>
<sequence length="376" mass="41824">MVKLLRSLDAHTDKVWSVSAHPTLPLFATASTDKTSCVYGLNEKFPLLSRLEDAHKRSVRSVAFKPALSGSDDFLDLPALAAGSFDSTISVWGIDEPEIDFDQDQGEEDEETKAKKQQEILCSPANQWNLMAIIEGHENEVKSVAWNAGGNLLATCSRDKTVWIWETDPETLEEFECISVLNDHEHDVKHIVWHPTKNMLASSSYDDSIRIYKEDDDEWACVGALNGHTGTVWCSAFEQKSTSSKIRLVSVSDDLSVRIWSSNDTEDQTSTSNELPSSIKHDSEMVWELDTTLPAVHTHSIYSVSWSKSGRIVTVGSDGKLVIYSESDDGKWTIDAQLETIHGVYEVNCVTWATLNDGKEVILTAGDDGKVNIWEV</sequence>
<organism evidence="5 6">
    <name type="scientific">[Candida] anglica</name>
    <dbReference type="NCBI Taxonomy" id="148631"/>
    <lineage>
        <taxon>Eukaryota</taxon>
        <taxon>Fungi</taxon>
        <taxon>Dikarya</taxon>
        <taxon>Ascomycota</taxon>
        <taxon>Saccharomycotina</taxon>
        <taxon>Pichiomycetes</taxon>
        <taxon>Debaryomycetaceae</taxon>
        <taxon>Kurtzmaniella</taxon>
    </lineage>
</organism>
<dbReference type="PANTHER" id="PTHR19920:SF0">
    <property type="entry name" value="CYTOSOLIC IRON-SULFUR PROTEIN ASSEMBLY PROTEIN CIAO1-RELATED"/>
    <property type="match status" value="1"/>
</dbReference>
<dbReference type="SMART" id="SM00320">
    <property type="entry name" value="WD40"/>
    <property type="match status" value="7"/>
</dbReference>
<dbReference type="CDD" id="cd00200">
    <property type="entry name" value="WD40"/>
    <property type="match status" value="1"/>
</dbReference>